<reference evidence="2 3" key="1">
    <citation type="submission" date="2016-10" db="EMBL/GenBank/DDBJ databases">
        <authorList>
            <person name="de Groot N.N."/>
        </authorList>
    </citation>
    <scope>NUCLEOTIDE SEQUENCE [LARGE SCALE GENOMIC DNA]</scope>
    <source>
        <strain evidence="2 3">IBRC-M 10780</strain>
    </source>
</reference>
<dbReference type="EMBL" id="FOHE01000001">
    <property type="protein sequence ID" value="SES63478.1"/>
    <property type="molecule type" value="Genomic_DNA"/>
</dbReference>
<evidence type="ECO:0000313" key="3">
    <source>
        <dbReference type="Proteomes" id="UP000198618"/>
    </source>
</evidence>
<organism evidence="2 3">
    <name type="scientific">Oceanobacillus limi</name>
    <dbReference type="NCBI Taxonomy" id="930131"/>
    <lineage>
        <taxon>Bacteria</taxon>
        <taxon>Bacillati</taxon>
        <taxon>Bacillota</taxon>
        <taxon>Bacilli</taxon>
        <taxon>Bacillales</taxon>
        <taxon>Bacillaceae</taxon>
        <taxon>Oceanobacillus</taxon>
    </lineage>
</organism>
<dbReference type="RefSeq" id="WP_090865842.1">
    <property type="nucleotide sequence ID" value="NZ_FOHE01000001.1"/>
</dbReference>
<keyword evidence="3" id="KW-1185">Reference proteome</keyword>
<feature type="chain" id="PRO_5011457913" description="Lipoprotein" evidence="1">
    <location>
        <begin position="26"/>
        <end position="154"/>
    </location>
</feature>
<protein>
    <recommendedName>
        <fullName evidence="4">Lipoprotein</fullName>
    </recommendedName>
</protein>
<dbReference type="AlphaFoldDB" id="A0A1H9Y3Z0"/>
<gene>
    <name evidence="2" type="ORF">SAMN05216389_101174</name>
</gene>
<name>A0A1H9Y3Z0_9BACI</name>
<feature type="signal peptide" evidence="1">
    <location>
        <begin position="1"/>
        <end position="25"/>
    </location>
</feature>
<evidence type="ECO:0008006" key="4">
    <source>
        <dbReference type="Google" id="ProtNLM"/>
    </source>
</evidence>
<dbReference type="STRING" id="930131.SAMN05216389_101174"/>
<keyword evidence="1" id="KW-0732">Signal</keyword>
<dbReference type="OrthoDB" id="1797983at2"/>
<evidence type="ECO:0000256" key="1">
    <source>
        <dbReference type="SAM" id="SignalP"/>
    </source>
</evidence>
<dbReference type="Proteomes" id="UP000198618">
    <property type="component" value="Unassembled WGS sequence"/>
</dbReference>
<accession>A0A1H9Y3Z0</accession>
<proteinExistence type="predicted"/>
<dbReference type="PROSITE" id="PS51257">
    <property type="entry name" value="PROKAR_LIPOPROTEIN"/>
    <property type="match status" value="1"/>
</dbReference>
<evidence type="ECO:0000313" key="2">
    <source>
        <dbReference type="EMBL" id="SES63478.1"/>
    </source>
</evidence>
<sequence length="154" mass="17146">MKKLLGVVLCLIGVATFGCSNDELADEKPPEAVIDVEENSYETFLGSYCWGSNGQTTCVDVAGPKDVLREEDPIEVSPSDQVMFTIDGEEKPNKIHVVQIGMEEEVEVTVEDNTFTAPTEEGIYYYSYDVWWMDDKVENVSNGSASYHFALLVE</sequence>